<organism evidence="3 4">
    <name type="scientific">Citrifermentans bemidjiense (strain ATCC BAA-1014 / DSM 16622 / JCM 12645 / Bem)</name>
    <name type="common">Geobacter bemidjiensis</name>
    <dbReference type="NCBI Taxonomy" id="404380"/>
    <lineage>
        <taxon>Bacteria</taxon>
        <taxon>Pseudomonadati</taxon>
        <taxon>Thermodesulfobacteriota</taxon>
        <taxon>Desulfuromonadia</taxon>
        <taxon>Geobacterales</taxon>
        <taxon>Geobacteraceae</taxon>
        <taxon>Citrifermentans</taxon>
    </lineage>
</organism>
<dbReference type="Proteomes" id="UP000008825">
    <property type="component" value="Chromosome"/>
</dbReference>
<accession>B5EF54</accession>
<evidence type="ECO:0000256" key="2">
    <source>
        <dbReference type="SAM" id="SignalP"/>
    </source>
</evidence>
<dbReference type="EMBL" id="CP001124">
    <property type="protein sequence ID" value="ACH39363.2"/>
    <property type="molecule type" value="Genomic_DNA"/>
</dbReference>
<dbReference type="KEGG" id="gbm:Gbem_2351"/>
<reference evidence="3 4" key="1">
    <citation type="submission" date="2008-07" db="EMBL/GenBank/DDBJ databases">
        <title>Complete sequence of Geobacter bemidjiensis BEM.</title>
        <authorList>
            <consortium name="US DOE Joint Genome Institute"/>
            <person name="Lucas S."/>
            <person name="Copeland A."/>
            <person name="Lapidus A."/>
            <person name="Glavina del Rio T."/>
            <person name="Dalin E."/>
            <person name="Tice H."/>
            <person name="Bruce D."/>
            <person name="Goodwin L."/>
            <person name="Pitluck S."/>
            <person name="Kiss H."/>
            <person name="Brettin T."/>
            <person name="Detter J.C."/>
            <person name="Han C."/>
            <person name="Kuske C.R."/>
            <person name="Schmutz J."/>
            <person name="Larimer F."/>
            <person name="Land M."/>
            <person name="Hauser L."/>
            <person name="Kyrpides N."/>
            <person name="Lykidis A."/>
            <person name="Lovley D."/>
            <person name="Richardson P."/>
        </authorList>
    </citation>
    <scope>NUCLEOTIDE SEQUENCE [LARGE SCALE GENOMIC DNA]</scope>
    <source>
        <strain evidence="4">ATCC BAA-1014 / DSM 16622 / JCM 12645 / Bem</strain>
    </source>
</reference>
<proteinExistence type="predicted"/>
<dbReference type="AlphaFoldDB" id="B5EF54"/>
<feature type="region of interest" description="Disordered" evidence="1">
    <location>
        <begin position="74"/>
        <end position="105"/>
    </location>
</feature>
<feature type="signal peptide" evidence="2">
    <location>
        <begin position="1"/>
        <end position="27"/>
    </location>
</feature>
<evidence type="ECO:0000313" key="4">
    <source>
        <dbReference type="Proteomes" id="UP000008825"/>
    </source>
</evidence>
<feature type="compositionally biased region" description="Basic and acidic residues" evidence="1">
    <location>
        <begin position="76"/>
        <end position="87"/>
    </location>
</feature>
<gene>
    <name evidence="3" type="ordered locus">Gbem_2351</name>
</gene>
<name>B5EF54_CITBB</name>
<protein>
    <submittedName>
        <fullName evidence="3">Uncharacterized protein</fullName>
    </submittedName>
</protein>
<evidence type="ECO:0000313" key="3">
    <source>
        <dbReference type="EMBL" id="ACH39363.2"/>
    </source>
</evidence>
<evidence type="ECO:0000256" key="1">
    <source>
        <dbReference type="SAM" id="MobiDB-lite"/>
    </source>
</evidence>
<dbReference type="HOGENOM" id="CLU_178400_0_0_7"/>
<sequence length="105" mass="11476">MRWQVMVKMLGAHFAVALSLVSSSAYADQMIISYSSGKTQTITLDEPIEQVKDMRLDRNADSVSGKVKGLLTGKPVSEKLGAKKEQPATKQNSLPRIEWAAPVSE</sequence>
<reference evidence="3 4" key="2">
    <citation type="journal article" date="2010" name="BMC Genomics">
        <title>The genome of Geobacter bemidjiensis, exemplar for the subsurface clade of Geobacter species that predominate in Fe(III)-reducing subsurface environments.</title>
        <authorList>
            <person name="Aklujkar M."/>
            <person name="Young N.D."/>
            <person name="Holmes D."/>
            <person name="Chavan M."/>
            <person name="Risso C."/>
            <person name="Kiss H.E."/>
            <person name="Han C.S."/>
            <person name="Land M.L."/>
            <person name="Lovley D.R."/>
        </authorList>
    </citation>
    <scope>NUCLEOTIDE SEQUENCE [LARGE SCALE GENOMIC DNA]</scope>
    <source>
        <strain evidence="4">ATCC BAA-1014 / DSM 16622 / JCM 12645 / Bem</strain>
    </source>
</reference>
<keyword evidence="2" id="KW-0732">Signal</keyword>
<dbReference type="STRING" id="404380.Gbem_2351"/>
<feature type="chain" id="PRO_5002832479" evidence="2">
    <location>
        <begin position="28"/>
        <end position="105"/>
    </location>
</feature>
<keyword evidence="4" id="KW-1185">Reference proteome</keyword>